<evidence type="ECO:0000256" key="5">
    <source>
        <dbReference type="ARBA" id="ARBA00022630"/>
    </source>
</evidence>
<gene>
    <name evidence="15" type="primary">nadB</name>
    <name evidence="15" type="ORF">P0M35_10475</name>
</gene>
<feature type="domain" description="FAD-dependent oxidoreductase 2 FAD-binding" evidence="13">
    <location>
        <begin position="7"/>
        <end position="377"/>
    </location>
</feature>
<dbReference type="Proteomes" id="UP001221302">
    <property type="component" value="Unassembled WGS sequence"/>
</dbReference>
<evidence type="ECO:0000256" key="6">
    <source>
        <dbReference type="ARBA" id="ARBA00022642"/>
    </source>
</evidence>
<evidence type="ECO:0000256" key="2">
    <source>
        <dbReference type="ARBA" id="ARBA00004950"/>
    </source>
</evidence>
<dbReference type="RefSeq" id="WP_321536348.1">
    <property type="nucleotide sequence ID" value="NZ_JARGDL010000015.1"/>
</dbReference>
<dbReference type="SUPFAM" id="SSF51905">
    <property type="entry name" value="FAD/NAD(P)-binding domain"/>
    <property type="match status" value="1"/>
</dbReference>
<keyword evidence="6 12" id="KW-0662">Pyridine nucleotide biosynthesis</keyword>
<dbReference type="InterPro" id="IPR005288">
    <property type="entry name" value="NadB"/>
</dbReference>
<evidence type="ECO:0000256" key="1">
    <source>
        <dbReference type="ARBA" id="ARBA00001974"/>
    </source>
</evidence>
<dbReference type="InterPro" id="IPR003953">
    <property type="entry name" value="FAD-dep_OxRdtase_2_FAD-bd"/>
</dbReference>
<dbReference type="Gene3D" id="1.20.58.100">
    <property type="entry name" value="Fumarate reductase/succinate dehydrogenase flavoprotein-like, C-terminal domain"/>
    <property type="match status" value="1"/>
</dbReference>
<evidence type="ECO:0000256" key="10">
    <source>
        <dbReference type="NCBIfam" id="TIGR00551"/>
    </source>
</evidence>
<evidence type="ECO:0000313" key="16">
    <source>
        <dbReference type="Proteomes" id="UP001221302"/>
    </source>
</evidence>
<keyword evidence="16" id="KW-1185">Reference proteome</keyword>
<comment type="subcellular location">
    <subcellularLocation>
        <location evidence="12">Cytoplasm</location>
    </subcellularLocation>
</comment>
<comment type="caution">
    <text evidence="15">The sequence shown here is derived from an EMBL/GenBank/DDBJ whole genome shotgun (WGS) entry which is preliminary data.</text>
</comment>
<dbReference type="NCBIfam" id="TIGR00551">
    <property type="entry name" value="nadB"/>
    <property type="match status" value="1"/>
</dbReference>
<name>A0AAE3P2H2_9BACT</name>
<dbReference type="InterPro" id="IPR027477">
    <property type="entry name" value="Succ_DH/fumarate_Rdtase_cat_sf"/>
</dbReference>
<dbReference type="Pfam" id="PF02910">
    <property type="entry name" value="Succ_DH_flav_C"/>
    <property type="match status" value="1"/>
</dbReference>
<dbReference type="InterPro" id="IPR015939">
    <property type="entry name" value="Fum_Rdtase/Succ_DH_flav-like_C"/>
</dbReference>
<dbReference type="SUPFAM" id="SSF56425">
    <property type="entry name" value="Succinate dehydrogenase/fumarate reductase flavoprotein, catalytic domain"/>
    <property type="match status" value="1"/>
</dbReference>
<accession>A0AAE3P2H2</accession>
<dbReference type="PRINTS" id="PR00411">
    <property type="entry name" value="PNDRDTASEI"/>
</dbReference>
<dbReference type="Gene3D" id="3.50.50.60">
    <property type="entry name" value="FAD/NAD(P)-binding domain"/>
    <property type="match status" value="1"/>
</dbReference>
<organism evidence="15 16">
    <name type="scientific">Stygiobacter electus</name>
    <dbReference type="NCBI Taxonomy" id="3032292"/>
    <lineage>
        <taxon>Bacteria</taxon>
        <taxon>Pseudomonadati</taxon>
        <taxon>Ignavibacteriota</taxon>
        <taxon>Ignavibacteria</taxon>
        <taxon>Ignavibacteriales</taxon>
        <taxon>Melioribacteraceae</taxon>
        <taxon>Stygiobacter</taxon>
    </lineage>
</organism>
<evidence type="ECO:0000313" key="15">
    <source>
        <dbReference type="EMBL" id="MDF1612577.1"/>
    </source>
</evidence>
<comment type="pathway">
    <text evidence="2 12">Cofactor biosynthesis; NAD(+) biosynthesis; iminoaspartate from L-aspartate (oxidase route): step 1/1.</text>
</comment>
<dbReference type="PIRSF" id="PIRSF000171">
    <property type="entry name" value="SDHA_APRA_LASPO"/>
    <property type="match status" value="1"/>
</dbReference>
<dbReference type="PANTHER" id="PTHR42716">
    <property type="entry name" value="L-ASPARTATE OXIDASE"/>
    <property type="match status" value="1"/>
</dbReference>
<keyword evidence="7 12" id="KW-0274">FAD</keyword>
<feature type="active site" description="Proton acceptor" evidence="11">
    <location>
        <position position="275"/>
    </location>
</feature>
<evidence type="ECO:0000259" key="13">
    <source>
        <dbReference type="Pfam" id="PF00890"/>
    </source>
</evidence>
<dbReference type="InterPro" id="IPR037099">
    <property type="entry name" value="Fum_R/Succ_DH_flav-like_C_sf"/>
</dbReference>
<comment type="similarity">
    <text evidence="3 12">Belongs to the FAD-dependent oxidoreductase 2 family. NadB subfamily.</text>
</comment>
<evidence type="ECO:0000256" key="4">
    <source>
        <dbReference type="ARBA" id="ARBA00012173"/>
    </source>
</evidence>
<dbReference type="Gene3D" id="3.90.700.10">
    <property type="entry name" value="Succinate dehydrogenase/fumarate reductase flavoprotein, catalytic domain"/>
    <property type="match status" value="1"/>
</dbReference>
<dbReference type="EC" id="1.4.3.16" evidence="4 10"/>
<dbReference type="Pfam" id="PF00890">
    <property type="entry name" value="FAD_binding_2"/>
    <property type="match status" value="1"/>
</dbReference>
<reference evidence="15" key="1">
    <citation type="submission" date="2023-03" db="EMBL/GenBank/DDBJ databases">
        <title>Stygiobacter electus gen. nov., sp. nov., facultatively anaerobic thermotolerant bacterium of the class Ignavibacteria from a well of Yessentuki mineral water deposit.</title>
        <authorList>
            <person name="Podosokorskaya O.A."/>
            <person name="Elcheninov A.G."/>
            <person name="Petrova N.F."/>
            <person name="Zavarzina D.G."/>
            <person name="Kublanov I.V."/>
            <person name="Merkel A.Y."/>
        </authorList>
    </citation>
    <scope>NUCLEOTIDE SEQUENCE</scope>
    <source>
        <strain evidence="15">09-Me</strain>
    </source>
</reference>
<evidence type="ECO:0000256" key="11">
    <source>
        <dbReference type="PIRSR" id="PIRSR000171-1"/>
    </source>
</evidence>
<dbReference type="GO" id="GO:0034628">
    <property type="term" value="P:'de novo' NAD+ biosynthetic process from L-aspartate"/>
    <property type="evidence" value="ECO:0007669"/>
    <property type="project" value="TreeGrafter"/>
</dbReference>
<evidence type="ECO:0000259" key="14">
    <source>
        <dbReference type="Pfam" id="PF02910"/>
    </source>
</evidence>
<dbReference type="AlphaFoldDB" id="A0AAE3P2H2"/>
<evidence type="ECO:0000256" key="12">
    <source>
        <dbReference type="RuleBase" id="RU362049"/>
    </source>
</evidence>
<protein>
    <recommendedName>
        <fullName evidence="4 10">L-aspartate oxidase</fullName>
        <ecNumber evidence="4 10">1.4.3.16</ecNumber>
    </recommendedName>
</protein>
<dbReference type="FunFam" id="3.90.700.10:FF:000002">
    <property type="entry name" value="L-aspartate oxidase"/>
    <property type="match status" value="1"/>
</dbReference>
<keyword evidence="8 12" id="KW-0560">Oxidoreductase</keyword>
<proteinExistence type="inferred from homology"/>
<evidence type="ECO:0000256" key="9">
    <source>
        <dbReference type="ARBA" id="ARBA00048305"/>
    </source>
</evidence>
<dbReference type="EMBL" id="JARGDL010000015">
    <property type="protein sequence ID" value="MDF1612577.1"/>
    <property type="molecule type" value="Genomic_DNA"/>
</dbReference>
<sequence>MDNFHFDYVIIGAGLSGLYSAYLASKYGTVALITKTIFEISNSYLAQGGIAAALGKDDSPELHFEDTIKAGAGLCNKEAVNILVVEGRERVKELIELGMQFDKDNNEISFGLEGGHSRKRVLHASGDATGREVVNFVLKFIYDNNRIKIFENTLIYKLIIKNNECSGAYAYNHVDNKGFLVTGNVTILATGGASAIYSLSTNPHTSIGEGLYLAYDAGAIIESMEFIQFHPTTFYTGTDETFLISEALRGEGAILVNSNGERFLLEKNLTELDTRDIVSEAIFEELKKTGESKVYLKLDHLDKNKIKNRFSYIYQEALKYGIDITKDLVPVTPAAHYMVGGIKTGVNAETNIFRLYAVGEVASTGVHGANRLASNSLLECLVFSKRAIDHSLNVIKKNADRFFQQTHPEFRIDNNMKEYFIEVRNKIAKLLWNNVGILRNKNDLMIILNEIDNISNNFLHDDSEYYSSRIISLINVARMITLSALLREESRGCHKRIDYPSTDDRFKQIILLQKNKEPEFVPLS</sequence>
<dbReference type="InterPro" id="IPR036188">
    <property type="entry name" value="FAD/NAD-bd_sf"/>
</dbReference>
<feature type="domain" description="Fumarate reductase/succinate dehydrogenase flavoprotein-like C-terminal" evidence="14">
    <location>
        <begin position="424"/>
        <end position="512"/>
    </location>
</feature>
<dbReference type="GO" id="GO:0008734">
    <property type="term" value="F:L-aspartate oxidase activity"/>
    <property type="evidence" value="ECO:0007669"/>
    <property type="project" value="UniProtKB-UniRule"/>
</dbReference>
<dbReference type="PANTHER" id="PTHR42716:SF2">
    <property type="entry name" value="L-ASPARTATE OXIDASE, CHLOROPLASTIC"/>
    <property type="match status" value="1"/>
</dbReference>
<dbReference type="SUPFAM" id="SSF46977">
    <property type="entry name" value="Succinate dehydrogenase/fumarate reductase flavoprotein C-terminal domain"/>
    <property type="match status" value="1"/>
</dbReference>
<comment type="cofactor">
    <cofactor evidence="1 12">
        <name>FAD</name>
        <dbReference type="ChEBI" id="CHEBI:57692"/>
    </cofactor>
</comment>
<evidence type="ECO:0000256" key="3">
    <source>
        <dbReference type="ARBA" id="ARBA00008562"/>
    </source>
</evidence>
<dbReference type="GO" id="GO:0005737">
    <property type="term" value="C:cytoplasm"/>
    <property type="evidence" value="ECO:0007669"/>
    <property type="project" value="UniProtKB-SubCell"/>
</dbReference>
<comment type="function">
    <text evidence="12">Catalyzes the oxidation of L-aspartate to iminoaspartate.</text>
</comment>
<comment type="catalytic activity">
    <reaction evidence="9">
        <text>L-aspartate + O2 = iminosuccinate + H2O2</text>
        <dbReference type="Rhea" id="RHEA:25876"/>
        <dbReference type="ChEBI" id="CHEBI:15379"/>
        <dbReference type="ChEBI" id="CHEBI:16240"/>
        <dbReference type="ChEBI" id="CHEBI:29991"/>
        <dbReference type="ChEBI" id="CHEBI:77875"/>
        <dbReference type="EC" id="1.4.3.16"/>
    </reaction>
    <physiologicalReaction direction="left-to-right" evidence="9">
        <dbReference type="Rhea" id="RHEA:25877"/>
    </physiologicalReaction>
</comment>
<evidence type="ECO:0000256" key="8">
    <source>
        <dbReference type="ARBA" id="ARBA00023002"/>
    </source>
</evidence>
<keyword evidence="5 12" id="KW-0285">Flavoprotein</keyword>
<evidence type="ECO:0000256" key="7">
    <source>
        <dbReference type="ARBA" id="ARBA00022827"/>
    </source>
</evidence>
<dbReference type="PRINTS" id="PR00368">
    <property type="entry name" value="FADPNR"/>
</dbReference>